<evidence type="ECO:0000256" key="2">
    <source>
        <dbReference type="ARBA" id="ARBA00022475"/>
    </source>
</evidence>
<evidence type="ECO:0000313" key="9">
    <source>
        <dbReference type="EMBL" id="NWR60059.1"/>
    </source>
</evidence>
<organism evidence="9 10">
    <name type="scientific">Bucorvus abyssinicus</name>
    <name type="common">Northern ground-hornbill</name>
    <name type="synonym">Abyssinian ground-hornbill</name>
    <dbReference type="NCBI Taxonomy" id="153643"/>
    <lineage>
        <taxon>Eukaryota</taxon>
        <taxon>Metazoa</taxon>
        <taxon>Chordata</taxon>
        <taxon>Craniata</taxon>
        <taxon>Vertebrata</taxon>
        <taxon>Euteleostomi</taxon>
        <taxon>Archelosauria</taxon>
        <taxon>Archosauria</taxon>
        <taxon>Dinosauria</taxon>
        <taxon>Saurischia</taxon>
        <taxon>Theropoda</taxon>
        <taxon>Coelurosauria</taxon>
        <taxon>Aves</taxon>
        <taxon>Neognathae</taxon>
        <taxon>Neoaves</taxon>
        <taxon>Telluraves</taxon>
        <taxon>Coraciimorphae</taxon>
        <taxon>Bucerotiformes</taxon>
        <taxon>Bucorvidae</taxon>
        <taxon>Bucorvus</taxon>
    </lineage>
</organism>
<feature type="non-terminal residue" evidence="9">
    <location>
        <position position="1049"/>
    </location>
</feature>
<dbReference type="PANTHER" id="PTHR46160">
    <property type="entry name" value="ALPHA-TECTORIN-RELATED"/>
    <property type="match status" value="1"/>
</dbReference>
<feature type="domain" description="VWFD" evidence="8">
    <location>
        <begin position="875"/>
        <end position="1049"/>
    </location>
</feature>
<keyword evidence="7" id="KW-0325">Glycoprotein</keyword>
<dbReference type="Pfam" id="PF12714">
    <property type="entry name" value="TILa"/>
    <property type="match status" value="2"/>
</dbReference>
<dbReference type="SUPFAM" id="SSF57567">
    <property type="entry name" value="Serine protease inhibitors"/>
    <property type="match status" value="2"/>
</dbReference>
<protein>
    <submittedName>
        <fullName evidence="9">FCGBP protein</fullName>
    </submittedName>
</protein>
<dbReference type="EMBL" id="VYZL01002599">
    <property type="protein sequence ID" value="NWR60059.1"/>
    <property type="molecule type" value="Genomic_DNA"/>
</dbReference>
<evidence type="ECO:0000256" key="4">
    <source>
        <dbReference type="ARBA" id="ARBA00022737"/>
    </source>
</evidence>
<keyword evidence="6" id="KW-1015">Disulfide bond</keyword>
<dbReference type="FunFam" id="2.10.25.10:FF:000055">
    <property type="entry name" value="alpha-tectorin isoform X1"/>
    <property type="match status" value="2"/>
</dbReference>
<dbReference type="Gene3D" id="2.10.25.10">
    <property type="entry name" value="Laminin"/>
    <property type="match status" value="2"/>
</dbReference>
<keyword evidence="3" id="KW-0732">Signal</keyword>
<dbReference type="Pfam" id="PF01826">
    <property type="entry name" value="TIL"/>
    <property type="match status" value="2"/>
</dbReference>
<dbReference type="GO" id="GO:0005886">
    <property type="term" value="C:plasma membrane"/>
    <property type="evidence" value="ECO:0007669"/>
    <property type="project" value="UniProtKB-SubCell"/>
</dbReference>
<keyword evidence="2" id="KW-1003">Cell membrane</keyword>
<evidence type="ECO:0000313" key="10">
    <source>
        <dbReference type="Proteomes" id="UP000551127"/>
    </source>
</evidence>
<dbReference type="SMART" id="SM00832">
    <property type="entry name" value="C8"/>
    <property type="match status" value="2"/>
</dbReference>
<dbReference type="Pfam" id="PF08742">
    <property type="entry name" value="C8"/>
    <property type="match status" value="2"/>
</dbReference>
<dbReference type="InterPro" id="IPR001846">
    <property type="entry name" value="VWF_type-D"/>
</dbReference>
<dbReference type="Pfam" id="PF00094">
    <property type="entry name" value="VWD"/>
    <property type="match status" value="4"/>
</dbReference>
<dbReference type="PROSITE" id="PS51233">
    <property type="entry name" value="VWFD"/>
    <property type="match status" value="4"/>
</dbReference>
<name>A0A7K4YM55_BUCAB</name>
<comment type="caution">
    <text evidence="9">The sequence shown here is derived from an EMBL/GenBank/DDBJ whole genome shotgun (WGS) entry which is preliminary data.</text>
</comment>
<feature type="domain" description="VWFD" evidence="8">
    <location>
        <begin position="101"/>
        <end position="279"/>
    </location>
</feature>
<keyword evidence="10" id="KW-1185">Reference proteome</keyword>
<evidence type="ECO:0000256" key="1">
    <source>
        <dbReference type="ARBA" id="ARBA00004236"/>
    </source>
</evidence>
<dbReference type="InterPro" id="IPR014853">
    <property type="entry name" value="VWF/SSPO/ZAN-like_Cys-rich_dom"/>
</dbReference>
<evidence type="ECO:0000256" key="3">
    <source>
        <dbReference type="ARBA" id="ARBA00022729"/>
    </source>
</evidence>
<accession>A0A7K4YM55</accession>
<evidence type="ECO:0000259" key="8">
    <source>
        <dbReference type="PROSITE" id="PS51233"/>
    </source>
</evidence>
<dbReference type="InterPro" id="IPR052749">
    <property type="entry name" value="Alpha-tectorin"/>
</dbReference>
<dbReference type="SMART" id="SM00216">
    <property type="entry name" value="VWD"/>
    <property type="match status" value="3"/>
</dbReference>
<evidence type="ECO:0000256" key="7">
    <source>
        <dbReference type="ARBA" id="ARBA00023180"/>
    </source>
</evidence>
<dbReference type="SMART" id="SM00215">
    <property type="entry name" value="VWC_out"/>
    <property type="match status" value="2"/>
</dbReference>
<evidence type="ECO:0000256" key="5">
    <source>
        <dbReference type="ARBA" id="ARBA00023136"/>
    </source>
</evidence>
<feature type="non-terminal residue" evidence="9">
    <location>
        <position position="1"/>
    </location>
</feature>
<dbReference type="InterPro" id="IPR002919">
    <property type="entry name" value="TIL_dom"/>
</dbReference>
<dbReference type="InterPro" id="IPR025615">
    <property type="entry name" value="TILa_dom"/>
</dbReference>
<feature type="domain" description="VWFD" evidence="8">
    <location>
        <begin position="487"/>
        <end position="667"/>
    </location>
</feature>
<comment type="subcellular location">
    <subcellularLocation>
        <location evidence="1">Cell membrane</location>
    </subcellularLocation>
</comment>
<dbReference type="AlphaFoldDB" id="A0A7K4YM55"/>
<dbReference type="InterPro" id="IPR001007">
    <property type="entry name" value="VWF_dom"/>
</dbReference>
<dbReference type="PANTHER" id="PTHR46160:SF3">
    <property type="entry name" value="ALPHA-TECTORIN"/>
    <property type="match status" value="1"/>
</dbReference>
<reference evidence="9 10" key="1">
    <citation type="submission" date="2019-09" db="EMBL/GenBank/DDBJ databases">
        <title>Bird 10,000 Genomes (B10K) Project - Family phase.</title>
        <authorList>
            <person name="Zhang G."/>
        </authorList>
    </citation>
    <scope>NUCLEOTIDE SEQUENCE [LARGE SCALE GENOMIC DNA]</scope>
    <source>
        <strain evidence="9">B10K-DU-012-80</strain>
    </source>
</reference>
<dbReference type="OrthoDB" id="6236007at2759"/>
<dbReference type="CDD" id="cd19941">
    <property type="entry name" value="TIL"/>
    <property type="match status" value="2"/>
</dbReference>
<evidence type="ECO:0000256" key="6">
    <source>
        <dbReference type="ARBA" id="ARBA00023157"/>
    </source>
</evidence>
<dbReference type="Proteomes" id="UP000551127">
    <property type="component" value="Unassembled WGS sequence"/>
</dbReference>
<keyword evidence="4" id="KW-0677">Repeat</keyword>
<keyword evidence="5" id="KW-0472">Membrane</keyword>
<gene>
    <name evidence="9" type="primary">Fcgbp_1</name>
    <name evidence="9" type="ORF">BUCABY_R01273</name>
</gene>
<proteinExistence type="predicted"/>
<dbReference type="InterPro" id="IPR036084">
    <property type="entry name" value="Ser_inhib-like_sf"/>
</dbReference>
<feature type="domain" description="VWFD" evidence="8">
    <location>
        <begin position="1"/>
        <end position="55"/>
    </location>
</feature>
<sequence length="1049" mass="111908">MVAVPSSYFGATCGLCGNFNEDAEDEATFANGTQAAGADDWAESWQDASCRNDCGDQDAAGCGEMGRGGDLKLACREDGCKAHERCVTTGGVPACRAAGSRTCVATGDPHYTTFDGRHYDFQDSCVYQLAALCTQYGQLVPFNVTVENNHRGSRAVSFTKRVALEVYGHVIAMSQEHPRQVQVDGAFVELPFAQPGLFELYRAGVHGFARTAFGLRVSFDWYSYARVILPDAYAGAVCGLCGNANGDPKDDLVLPDGRPTTNETQFGGSWKVAEVPGCSAGCVGDCPACDEEQKRLYRGDGYCGVIGRTGGPFQACHGVVDPAPFLEDCAFDACHYKGHHDTVCRAVAAYATECQSRGVAVEPWRRAEFCGPSCPRHSHYQLCGPPCPPTCGDPAVPEGCAASPCAEGCFCDPGFLLSGDECVRADDCGCRHRGRYHRLGEEFYASCRERCRCRPGGAVECREVSCGPHEECRLQDGALGCHPAAYGRLVVTGDPHYVTFDGRAFDLPGSCRYVLARLCRAGGRLSNFTVLLEQEAGSRGRAATMKKVVVNVHGYMVEVERGREWEVTVNGERHTLPLATLDRKIRVGQEGTNVVVQTAAGLRLLYNAATYLLLTVPAGYRGHLCGLGGNYNGDPGDDFRLPDGNLANSAQEFVASWKAPAEEGTCGPGCEGGACPRCTAAEAAAYGTREACGLINDPTGPFGGCHQWVSPGEYFNHCLHDVCAAAGDRGVLCQSLQAYGAACQAAGAWVGAWRTAEFCPLSCPPHSHYELCTRTCDFTCASLSEPAPCSWTCFEGCQCDDGFLFDGATCVSLERCGCVGQGRYLKAGEIIMAANCSTRCSCHPSRGLLCEDMRCPPDEACATRDGAQRCVKREGRCRVTPGTTLTTFDGVSGRFPGSGAYKMAALCDERSPNWFKVVVEVSECREEKVPAAAAIFVFFRQAFITVNSNMEVWVNGLFSRLPAVVAQTISLNTTAGGNITISHPSGVTVLFSPSGEVMVTAEAALGDRLCAPCGNFNGVASDDLKLPDGQIARSIGEVVDAWKAKDFAG</sequence>